<dbReference type="InterPro" id="IPR018257">
    <property type="entry name" value="Ribosomal_bL19_CS"/>
</dbReference>
<feature type="region of interest" description="Disordered" evidence="5">
    <location>
        <begin position="104"/>
        <end position="123"/>
    </location>
</feature>
<dbReference type="AlphaFoldDB" id="A0A1G1VZM7"/>
<organism evidence="6 7">
    <name type="scientific">Candidatus Chisholmbacteria bacterium RIFCSPLOWO2_01_FULL_49_14</name>
    <dbReference type="NCBI Taxonomy" id="1797593"/>
    <lineage>
        <taxon>Bacteria</taxon>
        <taxon>Candidatus Chisholmiibacteriota</taxon>
    </lineage>
</organism>
<comment type="similarity">
    <text evidence="1 4">Belongs to the bacterial ribosomal protein bL19 family.</text>
</comment>
<comment type="caution">
    <text evidence="6">The sequence shown here is derived from an EMBL/GenBank/DDBJ whole genome shotgun (WGS) entry which is preliminary data.</text>
</comment>
<gene>
    <name evidence="6" type="ORF">A3A65_02660</name>
</gene>
<evidence type="ECO:0000256" key="5">
    <source>
        <dbReference type="SAM" id="MobiDB-lite"/>
    </source>
</evidence>
<dbReference type="PIRSF" id="PIRSF002191">
    <property type="entry name" value="Ribosomal_L19"/>
    <property type="match status" value="1"/>
</dbReference>
<keyword evidence="3 4" id="KW-0687">Ribonucleoprotein</keyword>
<name>A0A1G1VZM7_9BACT</name>
<dbReference type="GO" id="GO:0006412">
    <property type="term" value="P:translation"/>
    <property type="evidence" value="ECO:0007669"/>
    <property type="project" value="InterPro"/>
</dbReference>
<dbReference type="PRINTS" id="PR00061">
    <property type="entry name" value="RIBOSOMALL19"/>
</dbReference>
<accession>A0A1G1VZM7</accession>
<evidence type="ECO:0000256" key="2">
    <source>
        <dbReference type="ARBA" id="ARBA00022980"/>
    </source>
</evidence>
<comment type="function">
    <text evidence="4">This protein is located at the 30S-50S ribosomal subunit interface and may play a role in the structure and function of the aminoacyl-tRNA binding site.</text>
</comment>
<evidence type="ECO:0000256" key="1">
    <source>
        <dbReference type="ARBA" id="ARBA00005781"/>
    </source>
</evidence>
<evidence type="ECO:0000313" key="6">
    <source>
        <dbReference type="EMBL" id="OGY20861.1"/>
    </source>
</evidence>
<dbReference type="NCBIfam" id="TIGR01024">
    <property type="entry name" value="rplS_bact"/>
    <property type="match status" value="1"/>
</dbReference>
<dbReference type="InterPro" id="IPR008991">
    <property type="entry name" value="Translation_prot_SH3-like_sf"/>
</dbReference>
<dbReference type="PROSITE" id="PS01015">
    <property type="entry name" value="RIBOSOMAL_L19"/>
    <property type="match status" value="1"/>
</dbReference>
<evidence type="ECO:0000313" key="7">
    <source>
        <dbReference type="Proteomes" id="UP000176723"/>
    </source>
</evidence>
<dbReference type="InterPro" id="IPR001857">
    <property type="entry name" value="Ribosomal_bL19"/>
</dbReference>
<sequence>MANSGNILNQDVHVGDTVRVSQRVQEEGKERTQLFEGILIAIKGSGSGKSFRVRKLSSGGIGVEKIWPVISPNLTKLVVVKRGSVARGKLYYLRDRIGKLATRIKQSDKDKKQSAQKAAGKTG</sequence>
<dbReference type="PANTHER" id="PTHR15680">
    <property type="entry name" value="RIBOSOMAL PROTEIN L19"/>
    <property type="match status" value="1"/>
</dbReference>
<dbReference type="Proteomes" id="UP000176723">
    <property type="component" value="Unassembled WGS sequence"/>
</dbReference>
<dbReference type="Gene3D" id="2.30.30.790">
    <property type="match status" value="1"/>
</dbReference>
<dbReference type="STRING" id="1797593.A3A65_02660"/>
<dbReference type="GO" id="GO:0022625">
    <property type="term" value="C:cytosolic large ribosomal subunit"/>
    <property type="evidence" value="ECO:0007669"/>
    <property type="project" value="TreeGrafter"/>
</dbReference>
<evidence type="ECO:0000256" key="4">
    <source>
        <dbReference type="RuleBase" id="RU000559"/>
    </source>
</evidence>
<reference evidence="6 7" key="1">
    <citation type="journal article" date="2016" name="Nat. Commun.">
        <title>Thousands of microbial genomes shed light on interconnected biogeochemical processes in an aquifer system.</title>
        <authorList>
            <person name="Anantharaman K."/>
            <person name="Brown C.T."/>
            <person name="Hug L.A."/>
            <person name="Sharon I."/>
            <person name="Castelle C.J."/>
            <person name="Probst A.J."/>
            <person name="Thomas B.C."/>
            <person name="Singh A."/>
            <person name="Wilkins M.J."/>
            <person name="Karaoz U."/>
            <person name="Brodie E.L."/>
            <person name="Williams K.H."/>
            <person name="Hubbard S.S."/>
            <person name="Banfield J.F."/>
        </authorList>
    </citation>
    <scope>NUCLEOTIDE SEQUENCE [LARGE SCALE GENOMIC DNA]</scope>
</reference>
<proteinExistence type="inferred from homology"/>
<protein>
    <recommendedName>
        <fullName evidence="4">50S ribosomal protein L19</fullName>
    </recommendedName>
</protein>
<dbReference type="PANTHER" id="PTHR15680:SF9">
    <property type="entry name" value="LARGE RIBOSOMAL SUBUNIT PROTEIN BL19M"/>
    <property type="match status" value="1"/>
</dbReference>
<dbReference type="InterPro" id="IPR038657">
    <property type="entry name" value="Ribosomal_bL19_sf"/>
</dbReference>
<dbReference type="SUPFAM" id="SSF50104">
    <property type="entry name" value="Translation proteins SH3-like domain"/>
    <property type="match status" value="1"/>
</dbReference>
<dbReference type="Pfam" id="PF01245">
    <property type="entry name" value="Ribosomal_L19"/>
    <property type="match status" value="1"/>
</dbReference>
<evidence type="ECO:0000256" key="3">
    <source>
        <dbReference type="ARBA" id="ARBA00023274"/>
    </source>
</evidence>
<keyword evidence="2 6" id="KW-0689">Ribosomal protein</keyword>
<dbReference type="EMBL" id="MHCL01000020">
    <property type="protein sequence ID" value="OGY20861.1"/>
    <property type="molecule type" value="Genomic_DNA"/>
</dbReference>
<dbReference type="GO" id="GO:0003735">
    <property type="term" value="F:structural constituent of ribosome"/>
    <property type="evidence" value="ECO:0007669"/>
    <property type="project" value="InterPro"/>
</dbReference>